<dbReference type="InterPro" id="IPR023210">
    <property type="entry name" value="NADP_OxRdtase_dom"/>
</dbReference>
<organism evidence="3 4">
    <name type="scientific">Xanthomonas melonis</name>
    <dbReference type="NCBI Taxonomy" id="56456"/>
    <lineage>
        <taxon>Bacteria</taxon>
        <taxon>Pseudomonadati</taxon>
        <taxon>Pseudomonadota</taxon>
        <taxon>Gammaproteobacteria</taxon>
        <taxon>Lysobacterales</taxon>
        <taxon>Lysobacteraceae</taxon>
        <taxon>Xanthomonas</taxon>
    </lineage>
</organism>
<dbReference type="AlphaFoldDB" id="A0A2S7DMH4"/>
<reference evidence="3 4" key="1">
    <citation type="submission" date="2016-08" db="EMBL/GenBank/DDBJ databases">
        <authorList>
            <person name="Seilhamer J.J."/>
        </authorList>
    </citation>
    <scope>NUCLEOTIDE SEQUENCE [LARGE SCALE GENOMIC DNA]</scope>
    <source>
        <strain evidence="3 4">CFBP4644</strain>
    </source>
</reference>
<dbReference type="InterPro" id="IPR036812">
    <property type="entry name" value="NAD(P)_OxRdtase_dom_sf"/>
</dbReference>
<feature type="domain" description="NADP-dependent oxidoreductase" evidence="2">
    <location>
        <begin position="17"/>
        <end position="310"/>
    </location>
</feature>
<dbReference type="EMBL" id="MDEH01000001">
    <property type="protein sequence ID" value="PPU74994.1"/>
    <property type="molecule type" value="Genomic_DNA"/>
</dbReference>
<keyword evidence="1" id="KW-0560">Oxidoreductase</keyword>
<dbReference type="GO" id="GO:0005737">
    <property type="term" value="C:cytoplasm"/>
    <property type="evidence" value="ECO:0007669"/>
    <property type="project" value="TreeGrafter"/>
</dbReference>
<dbReference type="Pfam" id="PF00248">
    <property type="entry name" value="Aldo_ket_red"/>
    <property type="match status" value="1"/>
</dbReference>
<dbReference type="RefSeq" id="WP_104585260.1">
    <property type="nucleotide sequence ID" value="NZ_JAFFQK010000083.1"/>
</dbReference>
<dbReference type="GO" id="GO:0016491">
    <property type="term" value="F:oxidoreductase activity"/>
    <property type="evidence" value="ECO:0007669"/>
    <property type="project" value="UniProtKB-KW"/>
</dbReference>
<dbReference type="InterPro" id="IPR050791">
    <property type="entry name" value="Aldo-Keto_reductase"/>
</dbReference>
<dbReference type="PANTHER" id="PTHR43625">
    <property type="entry name" value="AFLATOXIN B1 ALDEHYDE REDUCTASE"/>
    <property type="match status" value="1"/>
</dbReference>
<accession>A0A2S7DMH4</accession>
<sequence>MQTRTLGRSGPTVSALGLGCMGMSAFYGDRSDEAASIAVIHRALDQGISLLDTADMYGPHTNEILVGKAIAARRHDVFLATKFGIKLDPADPSVRGIDGSPAYVRSACEASLRRLGVDHIDLYYQHRVDPAVPIEDTVGAMARLVEQGKVRFLGLSEAAPETIRRAHAVHPITAVQTEYSLWSREPEDNGVFATVRELGIGFVPYSPLGRGFLTGAIASPQDFEADDYRRHSPRFQGENFARNLQLVEQVKAIAADKGITAGQLALAWVLAQGQDLIPIPGTKRSSYLDENIAALEVALMPDELARIDAIFPPQVAAGLRYPEATMGSVHR</sequence>
<evidence type="ECO:0000313" key="3">
    <source>
        <dbReference type="EMBL" id="PPU74994.1"/>
    </source>
</evidence>
<dbReference type="CDD" id="cd19076">
    <property type="entry name" value="AKR_AKR13A_13D"/>
    <property type="match status" value="1"/>
</dbReference>
<dbReference type="SUPFAM" id="SSF51430">
    <property type="entry name" value="NAD(P)-linked oxidoreductase"/>
    <property type="match status" value="1"/>
</dbReference>
<dbReference type="OrthoDB" id="9772407at2"/>
<dbReference type="PROSITE" id="PS51257">
    <property type="entry name" value="PROKAR_LIPOPROTEIN"/>
    <property type="match status" value="1"/>
</dbReference>
<dbReference type="Proteomes" id="UP000239865">
    <property type="component" value="Unassembled WGS sequence"/>
</dbReference>
<gene>
    <name evidence="3" type="ORF">XmelCFBP4644_03635</name>
</gene>
<dbReference type="PANTHER" id="PTHR43625:SF40">
    <property type="entry name" value="ALDO-KETO REDUCTASE YAKC [NADP(+)]"/>
    <property type="match status" value="1"/>
</dbReference>
<evidence type="ECO:0000259" key="2">
    <source>
        <dbReference type="Pfam" id="PF00248"/>
    </source>
</evidence>
<name>A0A2S7DMH4_9XANT</name>
<protein>
    <submittedName>
        <fullName evidence="3">Aldo/keto reductase</fullName>
    </submittedName>
</protein>
<comment type="caution">
    <text evidence="3">The sequence shown here is derived from an EMBL/GenBank/DDBJ whole genome shotgun (WGS) entry which is preliminary data.</text>
</comment>
<dbReference type="Gene3D" id="3.20.20.100">
    <property type="entry name" value="NADP-dependent oxidoreductase domain"/>
    <property type="match status" value="1"/>
</dbReference>
<evidence type="ECO:0000313" key="4">
    <source>
        <dbReference type="Proteomes" id="UP000239865"/>
    </source>
</evidence>
<proteinExistence type="predicted"/>
<evidence type="ECO:0000256" key="1">
    <source>
        <dbReference type="ARBA" id="ARBA00023002"/>
    </source>
</evidence>